<dbReference type="GO" id="GO:0005741">
    <property type="term" value="C:mitochondrial outer membrane"/>
    <property type="evidence" value="ECO:0007669"/>
    <property type="project" value="UniProtKB-SubCell"/>
</dbReference>
<comment type="similarity">
    <text evidence="3">Belongs to the Tango11 family.</text>
</comment>
<reference evidence="16 17" key="1">
    <citation type="submission" date="2020-04" db="EMBL/GenBank/DDBJ databases">
        <authorList>
            <person name="Wallbank WR R."/>
            <person name="Pardo Diaz C."/>
            <person name="Kozak K."/>
            <person name="Martin S."/>
            <person name="Jiggins C."/>
            <person name="Moest M."/>
            <person name="Warren A I."/>
            <person name="Byers J.R.P. K."/>
            <person name="Montejo-Kovacevich G."/>
            <person name="Yen C E."/>
        </authorList>
    </citation>
    <scope>NUCLEOTIDE SEQUENCE [LARGE SCALE GENOMIC DNA]</scope>
</reference>
<evidence type="ECO:0000256" key="11">
    <source>
        <dbReference type="SAM" id="MobiDB-lite"/>
    </source>
</evidence>
<keyword evidence="4 12" id="KW-0812">Transmembrane</keyword>
<evidence type="ECO:0000256" key="3">
    <source>
        <dbReference type="ARBA" id="ARBA00009806"/>
    </source>
</evidence>
<keyword evidence="7" id="KW-0175">Coiled coil</keyword>
<dbReference type="AlphaFoldDB" id="A0A8S1AT89"/>
<keyword evidence="16" id="KW-1185">Reference proteome</keyword>
<evidence type="ECO:0000256" key="2">
    <source>
        <dbReference type="ARBA" id="ARBA00004275"/>
    </source>
</evidence>
<dbReference type="Proteomes" id="UP000494106">
    <property type="component" value="Unassembled WGS sequence"/>
</dbReference>
<dbReference type="EMBL" id="CADEBD010000303">
    <property type="protein sequence ID" value="CAB3237403.1"/>
    <property type="molecule type" value="Genomic_DNA"/>
</dbReference>
<feature type="transmembrane region" description="Helical" evidence="12">
    <location>
        <begin position="190"/>
        <end position="207"/>
    </location>
</feature>
<evidence type="ECO:0000256" key="9">
    <source>
        <dbReference type="ARBA" id="ARBA00023136"/>
    </source>
</evidence>
<evidence type="ECO:0000256" key="4">
    <source>
        <dbReference type="ARBA" id="ARBA00022692"/>
    </source>
</evidence>
<evidence type="ECO:0000313" key="16">
    <source>
        <dbReference type="Proteomes" id="UP000494106"/>
    </source>
</evidence>
<comment type="caution">
    <text evidence="15">The sequence shown here is derived from an EMBL/GenBank/DDBJ whole genome shotgun (WGS) entry which is preliminary data.</text>
</comment>
<dbReference type="OrthoDB" id="5986838at2759"/>
<comment type="subcellular location">
    <subcellularLocation>
        <location evidence="1">Mitochondrion outer membrane</location>
        <topology evidence="1">Single-pass type IV membrane protein</topology>
    </subcellularLocation>
    <subcellularLocation>
        <location evidence="2">Peroxisome</location>
    </subcellularLocation>
</comment>
<keyword evidence="6 12" id="KW-1133">Transmembrane helix</keyword>
<evidence type="ECO:0000256" key="7">
    <source>
        <dbReference type="ARBA" id="ARBA00023054"/>
    </source>
</evidence>
<proteinExistence type="inferred from homology"/>
<dbReference type="PANTHER" id="PTHR16501">
    <property type="entry name" value="TRANSPORT AND GOLGI ORGANIZATION PROTEIN 11"/>
    <property type="match status" value="1"/>
</dbReference>
<keyword evidence="9 12" id="KW-0472">Membrane</keyword>
<evidence type="ECO:0000256" key="6">
    <source>
        <dbReference type="ARBA" id="ARBA00022989"/>
    </source>
</evidence>
<feature type="domain" description="Mff-like" evidence="13">
    <location>
        <begin position="131"/>
        <end position="209"/>
    </location>
</feature>
<feature type="region of interest" description="Disordered" evidence="11">
    <location>
        <begin position="97"/>
        <end position="156"/>
    </location>
</feature>
<evidence type="ECO:0000256" key="8">
    <source>
        <dbReference type="ARBA" id="ARBA00023128"/>
    </source>
</evidence>
<accession>A0A8S1AT89</accession>
<dbReference type="Proteomes" id="UP000494256">
    <property type="component" value="Unassembled WGS sequence"/>
</dbReference>
<keyword evidence="10" id="KW-0576">Peroxisome</keyword>
<keyword evidence="5" id="KW-1000">Mitochondrion outer membrane</keyword>
<evidence type="ECO:0000256" key="10">
    <source>
        <dbReference type="ARBA" id="ARBA00023140"/>
    </source>
</evidence>
<feature type="domain" description="Mff-like" evidence="13">
    <location>
        <begin position="1"/>
        <end position="110"/>
    </location>
</feature>
<evidence type="ECO:0000256" key="5">
    <source>
        <dbReference type="ARBA" id="ARBA00022787"/>
    </source>
</evidence>
<dbReference type="PANTHER" id="PTHR16501:SF6">
    <property type="entry name" value="TRANSPORT AND GOLGI ORGANIZATION PROTEIN 11"/>
    <property type="match status" value="1"/>
</dbReference>
<evidence type="ECO:0000256" key="12">
    <source>
        <dbReference type="SAM" id="Phobius"/>
    </source>
</evidence>
<gene>
    <name evidence="15" type="ORF">APLA_LOCUS11648</name>
    <name evidence="14" type="ORF">APLA_LOCUS7865</name>
</gene>
<dbReference type="EMBL" id="CADEBC010000534">
    <property type="protein sequence ID" value="CAB3248319.1"/>
    <property type="molecule type" value="Genomic_DNA"/>
</dbReference>
<keyword evidence="8" id="KW-0496">Mitochondrion</keyword>
<evidence type="ECO:0000259" key="13">
    <source>
        <dbReference type="Pfam" id="PF05644"/>
    </source>
</evidence>
<dbReference type="InterPro" id="IPR008518">
    <property type="entry name" value="Mff/Tango-11"/>
</dbReference>
<dbReference type="Pfam" id="PF05644">
    <property type="entry name" value="Miff"/>
    <property type="match status" value="2"/>
</dbReference>
<evidence type="ECO:0000313" key="17">
    <source>
        <dbReference type="Proteomes" id="UP000494256"/>
    </source>
</evidence>
<sequence length="210" mass="23673">MTVPQRIQATGDIMDEDHGPNGLVRGWDYSNEKFDMKVPERILVVGQDQHVGTKAPPREIQLDNAVLPTDPGMIRVSTPPRVITLDQHYFPSADDFPPEVQNHSPPKNVRAFRSQGDGARSTTPRPDNFNESTMTESRLMLRDPTPPMGSGEGLSSAEELVHLRRQIVKLNRRVMSIEAEQLQRQQKEKIAYAIGIAYLLIKVIAWLNRS</sequence>
<protein>
    <recommendedName>
        <fullName evidence="13">Mff-like domain-containing protein</fullName>
    </recommendedName>
</protein>
<evidence type="ECO:0000313" key="14">
    <source>
        <dbReference type="EMBL" id="CAB3237403.1"/>
    </source>
</evidence>
<evidence type="ECO:0000313" key="15">
    <source>
        <dbReference type="EMBL" id="CAB3248319.1"/>
    </source>
</evidence>
<name>A0A8S1AT89_ARCPL</name>
<organism evidence="15 16">
    <name type="scientific">Arctia plantaginis</name>
    <name type="common">Wood tiger moth</name>
    <name type="synonym">Phalaena plantaginis</name>
    <dbReference type="NCBI Taxonomy" id="874455"/>
    <lineage>
        <taxon>Eukaryota</taxon>
        <taxon>Metazoa</taxon>
        <taxon>Ecdysozoa</taxon>
        <taxon>Arthropoda</taxon>
        <taxon>Hexapoda</taxon>
        <taxon>Insecta</taxon>
        <taxon>Pterygota</taxon>
        <taxon>Neoptera</taxon>
        <taxon>Endopterygota</taxon>
        <taxon>Lepidoptera</taxon>
        <taxon>Glossata</taxon>
        <taxon>Ditrysia</taxon>
        <taxon>Noctuoidea</taxon>
        <taxon>Erebidae</taxon>
        <taxon>Arctiinae</taxon>
        <taxon>Arctia</taxon>
    </lineage>
</organism>
<dbReference type="InterPro" id="IPR039433">
    <property type="entry name" value="Mff-like_dom"/>
</dbReference>
<evidence type="ECO:0000256" key="1">
    <source>
        <dbReference type="ARBA" id="ARBA00004200"/>
    </source>
</evidence>
<dbReference type="GO" id="GO:0005777">
    <property type="term" value="C:peroxisome"/>
    <property type="evidence" value="ECO:0007669"/>
    <property type="project" value="UniProtKB-SubCell"/>
</dbReference>
<feature type="compositionally biased region" description="Polar residues" evidence="11">
    <location>
        <begin position="120"/>
        <end position="136"/>
    </location>
</feature>